<evidence type="ECO:0000256" key="3">
    <source>
        <dbReference type="ARBA" id="ARBA00023002"/>
    </source>
</evidence>
<dbReference type="Proteomes" id="UP000325395">
    <property type="component" value="Unassembled WGS sequence"/>
</dbReference>
<feature type="domain" description="Ketoreductase" evidence="5">
    <location>
        <begin position="83"/>
        <end position="267"/>
    </location>
</feature>
<dbReference type="InterPro" id="IPR036291">
    <property type="entry name" value="NAD(P)-bd_dom_sf"/>
</dbReference>
<evidence type="ECO:0000313" key="7">
    <source>
        <dbReference type="Proteomes" id="UP000325395"/>
    </source>
</evidence>
<evidence type="ECO:0000256" key="2">
    <source>
        <dbReference type="ARBA" id="ARBA00022857"/>
    </source>
</evidence>
<keyword evidence="2" id="KW-0521">NADP</keyword>
<evidence type="ECO:0000259" key="5">
    <source>
        <dbReference type="SMART" id="SM00822"/>
    </source>
</evidence>
<protein>
    <recommendedName>
        <fullName evidence="5">Ketoreductase domain-containing protein</fullName>
    </recommendedName>
</protein>
<dbReference type="PANTHER" id="PTHR24322">
    <property type="entry name" value="PKSB"/>
    <property type="match status" value="1"/>
</dbReference>
<name>A0ABQ6WZ29_9EURO</name>
<dbReference type="InterPro" id="IPR002347">
    <property type="entry name" value="SDR_fam"/>
</dbReference>
<reference evidence="6 7" key="1">
    <citation type="submission" date="2019-04" db="EMBL/GenBank/DDBJ databases">
        <authorList>
            <consortium name="DOE Joint Genome Institute"/>
            <person name="Mondo S."/>
            <person name="Kjaerbolling I."/>
            <person name="Vesth T."/>
            <person name="Frisvad J.C."/>
            <person name="Nybo J.L."/>
            <person name="Theobald S."/>
            <person name="Kildgaard S."/>
            <person name="Isbrandt T."/>
            <person name="Kuo A."/>
            <person name="Sato A."/>
            <person name="Lyhne E.K."/>
            <person name="Kogle M.E."/>
            <person name="Wiebenga A."/>
            <person name="Kun R.S."/>
            <person name="Lubbers R.J."/>
            <person name="Makela M.R."/>
            <person name="Barry K."/>
            <person name="Chovatia M."/>
            <person name="Clum A."/>
            <person name="Daum C."/>
            <person name="Haridas S."/>
            <person name="He G."/>
            <person name="LaButti K."/>
            <person name="Lipzen A."/>
            <person name="Riley R."/>
            <person name="Salamov A."/>
            <person name="Simmons B.A."/>
            <person name="Magnuson J.K."/>
            <person name="Henrissat B."/>
            <person name="Mortensen U.H."/>
            <person name="Larsen T.O."/>
            <person name="Devries R.P."/>
            <person name="Grigoriev I.V."/>
            <person name="Machida M."/>
            <person name="Baker S.E."/>
            <person name="Andersen M.R."/>
            <person name="Cantor M.N."/>
            <person name="Hua S.X."/>
        </authorList>
    </citation>
    <scope>NUCLEOTIDE SEQUENCE [LARGE SCALE GENOMIC DNA]</scope>
    <source>
        <strain evidence="6 7">CBS 117616</strain>
    </source>
</reference>
<dbReference type="SMART" id="SM00822">
    <property type="entry name" value="PKS_KR"/>
    <property type="match status" value="1"/>
</dbReference>
<dbReference type="Pfam" id="PF00106">
    <property type="entry name" value="adh_short"/>
    <property type="match status" value="1"/>
</dbReference>
<dbReference type="InterPro" id="IPR057326">
    <property type="entry name" value="KR_dom"/>
</dbReference>
<keyword evidence="7" id="KW-1185">Reference proteome</keyword>
<proteinExistence type="inferred from homology"/>
<dbReference type="Gene3D" id="3.40.50.720">
    <property type="entry name" value="NAD(P)-binding Rossmann-like Domain"/>
    <property type="match status" value="1"/>
</dbReference>
<dbReference type="EMBL" id="ML735695">
    <property type="protein sequence ID" value="KAE8422338.1"/>
    <property type="molecule type" value="Genomic_DNA"/>
</dbReference>
<evidence type="ECO:0000256" key="1">
    <source>
        <dbReference type="ARBA" id="ARBA00006484"/>
    </source>
</evidence>
<comment type="similarity">
    <text evidence="1 4">Belongs to the short-chain dehydrogenases/reductases (SDR) family.</text>
</comment>
<evidence type="ECO:0000256" key="4">
    <source>
        <dbReference type="RuleBase" id="RU000363"/>
    </source>
</evidence>
<keyword evidence="3" id="KW-0560">Oxidoreductase</keyword>
<dbReference type="PROSITE" id="PS00061">
    <property type="entry name" value="ADH_SHORT"/>
    <property type="match status" value="1"/>
</dbReference>
<dbReference type="PRINTS" id="PR00081">
    <property type="entry name" value="GDHRDH"/>
</dbReference>
<dbReference type="PRINTS" id="PR00080">
    <property type="entry name" value="SDRFAMILY"/>
</dbReference>
<dbReference type="InterPro" id="IPR020904">
    <property type="entry name" value="Sc_DH/Rdtase_CS"/>
</dbReference>
<gene>
    <name evidence="6" type="ORF">BDV36DRAFT_291512</name>
</gene>
<evidence type="ECO:0000313" key="6">
    <source>
        <dbReference type="EMBL" id="KAE8422338.1"/>
    </source>
</evidence>
<dbReference type="SUPFAM" id="SSF51735">
    <property type="entry name" value="NAD(P)-binding Rossmann-fold domains"/>
    <property type="match status" value="1"/>
</dbReference>
<dbReference type="PANTHER" id="PTHR24322:SF736">
    <property type="entry name" value="RETINOL DEHYDROGENASE 10"/>
    <property type="match status" value="1"/>
</dbReference>
<accession>A0ABQ6WZ29</accession>
<sequence length="348" mass="38131">MLPREGLYIDPIVKILRQTILHPIFTLTCLYFVHGTKSDAGAQYEKPAALIAGTSVLLWLNDWFSAKSRNNWVIDDSWNWKRELVVVTGGSGGIGGGVAQCLAAMGARVVVLDIIPLTYEPAERIIYYRCDLSDEKEIAAICEKIKSEIGHPTVLVNNAGLSRGRTVAEGSYYDNIITLKTNLLAPFLLAKEFLPSMIRQNHGHIFNVASMSAYIPPPGIADYAASKAGLIAFHECLAQELRAQNAPKVRTSLAVLSFTKTPLFKGETNQSHFLMPLLHVDTVVDAIVDTLDSGLSQTIFLPGIFRFLAGLRGAPDWAQNLIRGGTKSLKVEFKGRQKIDPQTGKLVA</sequence>
<organism evidence="6 7">
    <name type="scientific">Aspergillus pseudocaelatus</name>
    <dbReference type="NCBI Taxonomy" id="1825620"/>
    <lineage>
        <taxon>Eukaryota</taxon>
        <taxon>Fungi</taxon>
        <taxon>Dikarya</taxon>
        <taxon>Ascomycota</taxon>
        <taxon>Pezizomycotina</taxon>
        <taxon>Eurotiomycetes</taxon>
        <taxon>Eurotiomycetidae</taxon>
        <taxon>Eurotiales</taxon>
        <taxon>Aspergillaceae</taxon>
        <taxon>Aspergillus</taxon>
        <taxon>Aspergillus subgen. Circumdati</taxon>
    </lineage>
</organism>